<evidence type="ECO:0000313" key="3">
    <source>
        <dbReference type="Proteomes" id="UP000308038"/>
    </source>
</evidence>
<dbReference type="Proteomes" id="UP000308038">
    <property type="component" value="Unassembled WGS sequence"/>
</dbReference>
<dbReference type="EMBL" id="SSTI01000004">
    <property type="protein sequence ID" value="THG40578.1"/>
    <property type="molecule type" value="Genomic_DNA"/>
</dbReference>
<feature type="transmembrane region" description="Helical" evidence="1">
    <location>
        <begin position="75"/>
        <end position="94"/>
    </location>
</feature>
<accession>A0ABY2QIE6</accession>
<keyword evidence="1" id="KW-0812">Transmembrane</keyword>
<name>A0ABY2QIE6_9SPHN</name>
<keyword evidence="1" id="KW-0472">Membrane</keyword>
<gene>
    <name evidence="2" type="ORF">E5988_07075</name>
</gene>
<feature type="transmembrane region" description="Helical" evidence="1">
    <location>
        <begin position="48"/>
        <end position="69"/>
    </location>
</feature>
<protein>
    <recommendedName>
        <fullName evidence="4">5-bromo-4-chloroindolyl phosphate hydrolase</fullName>
    </recommendedName>
</protein>
<keyword evidence="1" id="KW-1133">Transmembrane helix</keyword>
<evidence type="ECO:0000313" key="2">
    <source>
        <dbReference type="EMBL" id="THG40578.1"/>
    </source>
</evidence>
<evidence type="ECO:0000256" key="1">
    <source>
        <dbReference type="SAM" id="Phobius"/>
    </source>
</evidence>
<organism evidence="2 3">
    <name type="scientific">Sphingomonas olei</name>
    <dbReference type="NCBI Taxonomy" id="1886787"/>
    <lineage>
        <taxon>Bacteria</taxon>
        <taxon>Pseudomonadati</taxon>
        <taxon>Pseudomonadota</taxon>
        <taxon>Alphaproteobacteria</taxon>
        <taxon>Sphingomonadales</taxon>
        <taxon>Sphingomonadaceae</taxon>
        <taxon>Sphingomonas</taxon>
    </lineage>
</organism>
<evidence type="ECO:0008006" key="4">
    <source>
        <dbReference type="Google" id="ProtNLM"/>
    </source>
</evidence>
<comment type="caution">
    <text evidence="2">The sequence shown here is derived from an EMBL/GenBank/DDBJ whole genome shotgun (WGS) entry which is preliminary data.</text>
</comment>
<proteinExistence type="predicted"/>
<keyword evidence="3" id="KW-1185">Reference proteome</keyword>
<reference evidence="2 3" key="1">
    <citation type="submission" date="2019-04" db="EMBL/GenBank/DDBJ databases">
        <title>Microbes associate with the intestines of laboratory mice.</title>
        <authorList>
            <person name="Navarre W."/>
            <person name="Wong E."/>
            <person name="Huang K.C."/>
            <person name="Tropini C."/>
            <person name="Ng K."/>
            <person name="Yu B."/>
        </authorList>
    </citation>
    <scope>NUCLEOTIDE SEQUENCE [LARGE SCALE GENOMIC DNA]</scope>
    <source>
        <strain evidence="2 3">NM83_B4-11</strain>
    </source>
</reference>
<sequence>MTSHETDQALSSARNTLDRVRLQSFDTLPGTRAVSRRPRQRRSVAKRVAAIGVANAAILFAAAIIGIAIMPIGLFGALAVLMMMAAVTLAIAFAPGPRPVTHEKLARSDLKALPMQTTRWLDAQRPALPAPAVQIADRIGLRLDTLGKQLQTVGDETPAGADIRRLVGEQLPDFVRDYQRVPPELRATERNGKTPDRQLIEGLELIEREIGQMSEELARGDLDSLETRGRFLEMKYKDGDPA</sequence>
<dbReference type="RefSeq" id="WP_052742597.1">
    <property type="nucleotide sequence ID" value="NZ_SSTI01000004.1"/>
</dbReference>